<name>A0ABT0S9X3_9SPHN</name>
<dbReference type="EMBL" id="JAMGBB010000001">
    <property type="protein sequence ID" value="MCL6741133.1"/>
    <property type="molecule type" value="Genomic_DNA"/>
</dbReference>
<sequence>MSDDELWKKRFHMFMVIRLIGLAIFLLGIAIAFTDLLRPGGWTTLGGLLAVMGALDAVLAPRILKRSWERQDR</sequence>
<dbReference type="RefSeq" id="WP_249915534.1">
    <property type="nucleotide sequence ID" value="NZ_JAMGBB010000001.1"/>
</dbReference>
<evidence type="ECO:0000313" key="3">
    <source>
        <dbReference type="Proteomes" id="UP001165383"/>
    </source>
</evidence>
<organism evidence="2 3">
    <name type="scientific">Sphingomonas brevis</name>
    <dbReference type="NCBI Taxonomy" id="2908206"/>
    <lineage>
        <taxon>Bacteria</taxon>
        <taxon>Pseudomonadati</taxon>
        <taxon>Pseudomonadota</taxon>
        <taxon>Alphaproteobacteria</taxon>
        <taxon>Sphingomonadales</taxon>
        <taxon>Sphingomonadaceae</taxon>
        <taxon>Sphingomonas</taxon>
    </lineage>
</organism>
<protein>
    <submittedName>
        <fullName evidence="2">Uncharacterized protein</fullName>
    </submittedName>
</protein>
<dbReference type="Proteomes" id="UP001165383">
    <property type="component" value="Unassembled WGS sequence"/>
</dbReference>
<reference evidence="2" key="1">
    <citation type="submission" date="2022-05" db="EMBL/GenBank/DDBJ databases">
        <authorList>
            <person name="Jo J.-H."/>
            <person name="Im W.-T."/>
        </authorList>
    </citation>
    <scope>NUCLEOTIDE SEQUENCE</scope>
    <source>
        <strain evidence="2">RB56-2</strain>
    </source>
</reference>
<proteinExistence type="predicted"/>
<feature type="transmembrane region" description="Helical" evidence="1">
    <location>
        <begin position="12"/>
        <end position="33"/>
    </location>
</feature>
<keyword evidence="1" id="KW-0812">Transmembrane</keyword>
<feature type="transmembrane region" description="Helical" evidence="1">
    <location>
        <begin position="45"/>
        <end position="64"/>
    </location>
</feature>
<gene>
    <name evidence="2" type="ORF">LZ518_08315</name>
</gene>
<comment type="caution">
    <text evidence="2">The sequence shown here is derived from an EMBL/GenBank/DDBJ whole genome shotgun (WGS) entry which is preliminary data.</text>
</comment>
<keyword evidence="1" id="KW-0472">Membrane</keyword>
<evidence type="ECO:0000313" key="2">
    <source>
        <dbReference type="EMBL" id="MCL6741133.1"/>
    </source>
</evidence>
<accession>A0ABT0S9X3</accession>
<keyword evidence="3" id="KW-1185">Reference proteome</keyword>
<evidence type="ECO:0000256" key="1">
    <source>
        <dbReference type="SAM" id="Phobius"/>
    </source>
</evidence>
<keyword evidence="1" id="KW-1133">Transmembrane helix</keyword>